<dbReference type="KEGG" id="vei:Veis_1961"/>
<dbReference type="GO" id="GO:0043565">
    <property type="term" value="F:sequence-specific DNA binding"/>
    <property type="evidence" value="ECO:0007669"/>
    <property type="project" value="InterPro"/>
</dbReference>
<dbReference type="AlphaFoldDB" id="A1WJA6"/>
<keyword evidence="3" id="KW-0804">Transcription</keyword>
<organism evidence="5 6">
    <name type="scientific">Verminephrobacter eiseniae (strain EF01-2)</name>
    <dbReference type="NCBI Taxonomy" id="391735"/>
    <lineage>
        <taxon>Bacteria</taxon>
        <taxon>Pseudomonadati</taxon>
        <taxon>Pseudomonadota</taxon>
        <taxon>Betaproteobacteria</taxon>
        <taxon>Burkholderiales</taxon>
        <taxon>Comamonadaceae</taxon>
        <taxon>Verminephrobacter</taxon>
    </lineage>
</organism>
<dbReference type="SUPFAM" id="SSF46689">
    <property type="entry name" value="Homeodomain-like"/>
    <property type="match status" value="1"/>
</dbReference>
<dbReference type="EMBL" id="CP000542">
    <property type="protein sequence ID" value="ABM57713.1"/>
    <property type="molecule type" value="Genomic_DNA"/>
</dbReference>
<dbReference type="InterPro" id="IPR018060">
    <property type="entry name" value="HTH_AraC"/>
</dbReference>
<feature type="domain" description="HTH araC/xylS-type" evidence="4">
    <location>
        <begin position="223"/>
        <end position="326"/>
    </location>
</feature>
<dbReference type="PANTHER" id="PTHR46796">
    <property type="entry name" value="HTH-TYPE TRANSCRIPTIONAL ACTIVATOR RHAS-RELATED"/>
    <property type="match status" value="1"/>
</dbReference>
<dbReference type="RefSeq" id="WP_011809719.1">
    <property type="nucleotide sequence ID" value="NC_008786.1"/>
</dbReference>
<dbReference type="PANTHER" id="PTHR46796:SF12">
    <property type="entry name" value="HTH-TYPE DNA-BINDING TRANSCRIPTIONAL ACTIVATOR EUTR"/>
    <property type="match status" value="1"/>
</dbReference>
<dbReference type="Pfam" id="PF14525">
    <property type="entry name" value="AraC_binding_2"/>
    <property type="match status" value="1"/>
</dbReference>
<dbReference type="Pfam" id="PF12833">
    <property type="entry name" value="HTH_18"/>
    <property type="match status" value="1"/>
</dbReference>
<dbReference type="InterPro" id="IPR009057">
    <property type="entry name" value="Homeodomain-like_sf"/>
</dbReference>
<evidence type="ECO:0000256" key="1">
    <source>
        <dbReference type="ARBA" id="ARBA00023015"/>
    </source>
</evidence>
<dbReference type="eggNOG" id="COG2207">
    <property type="taxonomic scope" value="Bacteria"/>
</dbReference>
<proteinExistence type="predicted"/>
<dbReference type="SMART" id="SM00342">
    <property type="entry name" value="HTH_ARAC"/>
    <property type="match status" value="1"/>
</dbReference>
<dbReference type="InterPro" id="IPR050204">
    <property type="entry name" value="AraC_XylS_family_regulators"/>
</dbReference>
<gene>
    <name evidence="5" type="ordered locus">Veis_1961</name>
</gene>
<keyword evidence="2" id="KW-0238">DNA-binding</keyword>
<dbReference type="GO" id="GO:0003700">
    <property type="term" value="F:DNA-binding transcription factor activity"/>
    <property type="evidence" value="ECO:0007669"/>
    <property type="project" value="InterPro"/>
</dbReference>
<evidence type="ECO:0000259" key="4">
    <source>
        <dbReference type="PROSITE" id="PS01124"/>
    </source>
</evidence>
<dbReference type="GeneID" id="76460552"/>
<dbReference type="InterPro" id="IPR035418">
    <property type="entry name" value="AraC-bd_2"/>
</dbReference>
<accession>A1WJA6</accession>
<dbReference type="Proteomes" id="UP000000374">
    <property type="component" value="Chromosome"/>
</dbReference>
<keyword evidence="1" id="KW-0805">Transcription regulation</keyword>
<protein>
    <submittedName>
        <fullName evidence="5">Transcriptional regulator, AraC family</fullName>
    </submittedName>
</protein>
<evidence type="ECO:0000256" key="3">
    <source>
        <dbReference type="ARBA" id="ARBA00023163"/>
    </source>
</evidence>
<keyword evidence="6" id="KW-1185">Reference proteome</keyword>
<dbReference type="HOGENOM" id="CLU_047930_0_1_4"/>
<reference evidence="6" key="1">
    <citation type="submission" date="2006-12" db="EMBL/GenBank/DDBJ databases">
        <title>Complete sequence of chromosome 1 of Verminephrobacter eiseniae EF01-2.</title>
        <authorList>
            <person name="Copeland A."/>
            <person name="Lucas S."/>
            <person name="Lapidus A."/>
            <person name="Barry K."/>
            <person name="Detter J.C."/>
            <person name="Glavina del Rio T."/>
            <person name="Dalin E."/>
            <person name="Tice H."/>
            <person name="Pitluck S."/>
            <person name="Chertkov O."/>
            <person name="Brettin T."/>
            <person name="Bruce D."/>
            <person name="Han C."/>
            <person name="Tapia R."/>
            <person name="Gilna P."/>
            <person name="Schmutz J."/>
            <person name="Larimer F."/>
            <person name="Land M."/>
            <person name="Hauser L."/>
            <person name="Kyrpides N."/>
            <person name="Kim E."/>
            <person name="Stahl D."/>
            <person name="Richardson P."/>
        </authorList>
    </citation>
    <scope>NUCLEOTIDE SEQUENCE [LARGE SCALE GENOMIC DNA]</scope>
    <source>
        <strain evidence="6">EF01-2</strain>
    </source>
</reference>
<name>A1WJA6_VEREI</name>
<evidence type="ECO:0000313" key="5">
    <source>
        <dbReference type="EMBL" id="ABM57713.1"/>
    </source>
</evidence>
<dbReference type="Gene3D" id="1.10.10.60">
    <property type="entry name" value="Homeodomain-like"/>
    <property type="match status" value="1"/>
</dbReference>
<evidence type="ECO:0000256" key="2">
    <source>
        <dbReference type="ARBA" id="ARBA00023125"/>
    </source>
</evidence>
<dbReference type="PROSITE" id="PS01124">
    <property type="entry name" value="HTH_ARAC_FAMILY_2"/>
    <property type="match status" value="1"/>
</dbReference>
<dbReference type="OrthoDB" id="185346at2"/>
<sequence length="327" mass="36420">MTIAAHTQLLDTFPLVRSQNVEDARERIGRFFSPHRLELHGKPGQLDVAHNQVRLARVSLNVLHYGAQVLIDPGERGDFYMVQLPLSGSAQLACGTESVSVDPGVLSVLQPHIESRMVWSGDCTMLLLQVPRSVVHERTMAWGIDGTPRFALAHSRQVPEVAAWWQAVLGLTRNIDRFGDQWLRHPAAYAALEEFLLSAFTALLSPPDAARCLANPGDARCLRRAKEYIHANPERALRCADIASHACVSPRTLEAVFKRCGEVSPLAYARRCRLQAVHEALRLARHEGRAVNVTEVALSYGFLHMGRFAAQYREQFACSPSETLRPH</sequence>
<dbReference type="STRING" id="391735.Veis_1961"/>
<evidence type="ECO:0000313" key="6">
    <source>
        <dbReference type="Proteomes" id="UP000000374"/>
    </source>
</evidence>